<dbReference type="GO" id="GO:0003941">
    <property type="term" value="F:L-serine ammonia-lyase activity"/>
    <property type="evidence" value="ECO:0007669"/>
    <property type="project" value="UniProtKB-EC"/>
</dbReference>
<dbReference type="Gene3D" id="3.40.50.1100">
    <property type="match status" value="2"/>
</dbReference>
<evidence type="ECO:0000256" key="8">
    <source>
        <dbReference type="ARBA" id="ARBA00022898"/>
    </source>
</evidence>
<comment type="catalytic activity">
    <reaction evidence="10">
        <text>L-serine = pyruvate + NH4(+)</text>
        <dbReference type="Rhea" id="RHEA:19169"/>
        <dbReference type="ChEBI" id="CHEBI:15361"/>
        <dbReference type="ChEBI" id="CHEBI:28938"/>
        <dbReference type="ChEBI" id="CHEBI:33384"/>
        <dbReference type="EC" id="4.3.1.17"/>
    </reaction>
</comment>
<dbReference type="GO" id="GO:0006567">
    <property type="term" value="P:L-threonine catabolic process"/>
    <property type="evidence" value="ECO:0007669"/>
    <property type="project" value="TreeGrafter"/>
</dbReference>
<dbReference type="GO" id="GO:0006094">
    <property type="term" value="P:gluconeogenesis"/>
    <property type="evidence" value="ECO:0007669"/>
    <property type="project" value="UniProtKB-KW"/>
</dbReference>
<name>A0A6A6FHM1_9PEZI</name>
<evidence type="ECO:0000256" key="9">
    <source>
        <dbReference type="ARBA" id="ARBA00023239"/>
    </source>
</evidence>
<dbReference type="InterPro" id="IPR001926">
    <property type="entry name" value="TrpB-like_PALP"/>
</dbReference>
<comment type="cofactor">
    <cofactor evidence="1">
        <name>pyridoxal 5'-phosphate</name>
        <dbReference type="ChEBI" id="CHEBI:597326"/>
    </cofactor>
</comment>
<evidence type="ECO:0000259" key="12">
    <source>
        <dbReference type="Pfam" id="PF00291"/>
    </source>
</evidence>
<dbReference type="InterPro" id="IPR050147">
    <property type="entry name" value="Ser/Thr_Dehydratase"/>
</dbReference>
<keyword evidence="8" id="KW-0663">Pyridoxal phosphate</keyword>
<dbReference type="EC" id="4.3.1.17" evidence="5"/>
<keyword evidence="9" id="KW-0456">Lyase</keyword>
<evidence type="ECO:0000256" key="1">
    <source>
        <dbReference type="ARBA" id="ARBA00001933"/>
    </source>
</evidence>
<gene>
    <name evidence="13" type="ORF">CERZMDRAFT_40899</name>
</gene>
<dbReference type="PROSITE" id="PS00165">
    <property type="entry name" value="DEHYDRATASE_SER_THR"/>
    <property type="match status" value="1"/>
</dbReference>
<evidence type="ECO:0000313" key="13">
    <source>
        <dbReference type="EMBL" id="KAF2212883.1"/>
    </source>
</evidence>
<keyword evidence="14" id="KW-1185">Reference proteome</keyword>
<proteinExistence type="inferred from homology"/>
<sequence length="382" mass="40575">MTVSPILPQSIQSHSSSSSTLPSTSKPWLKTPLIESEKLSKAAGCRILLKLDHLQPSGSFKIRGLGHFILKTHQTSPNPSSLHFFSSSGGNAGLAAIYASNFVSCPCTVVVPLSTKPHMIEKLQAAGAKEVVQQGKSWKEADNYMRETVMKSVPDGEEAIAVHPFDHPEVWQGHATIISELQTQMPSSSSSSSEEEGKAVPDYIICSVGGGGLFTGIMHGIQQTQEATSSSPSSSSKWNSHPQPKILAVETHGANSLHQSLQHNQLITLQAITSLATSLGATQVCPRAFALASEGVQTGNVQSVVLSDAEAAMGCVKLWQEEGILVEAACGVNIALCYGGRLEKALGRKPRREEIVVIEVCGGSNVSEEVVEEWGKGFGNIV</sequence>
<dbReference type="InterPro" id="IPR036052">
    <property type="entry name" value="TrpB-like_PALP_sf"/>
</dbReference>
<dbReference type="InterPro" id="IPR000634">
    <property type="entry name" value="Ser/Thr_deHydtase_PyrdxlP-BS"/>
</dbReference>
<keyword evidence="6" id="KW-0312">Gluconeogenesis</keyword>
<evidence type="ECO:0000256" key="5">
    <source>
        <dbReference type="ARBA" id="ARBA00012093"/>
    </source>
</evidence>
<feature type="compositionally biased region" description="Low complexity" evidence="11">
    <location>
        <begin position="1"/>
        <end position="25"/>
    </location>
</feature>
<evidence type="ECO:0000256" key="10">
    <source>
        <dbReference type="ARBA" id="ARBA00049406"/>
    </source>
</evidence>
<dbReference type="SUPFAM" id="SSF53686">
    <property type="entry name" value="Tryptophan synthase beta subunit-like PLP-dependent enzymes"/>
    <property type="match status" value="1"/>
</dbReference>
<comment type="pathway">
    <text evidence="3">Carbohydrate biosynthesis; gluconeogenesis.</text>
</comment>
<dbReference type="EMBL" id="ML992672">
    <property type="protein sequence ID" value="KAF2212883.1"/>
    <property type="molecule type" value="Genomic_DNA"/>
</dbReference>
<dbReference type="PANTHER" id="PTHR48078">
    <property type="entry name" value="THREONINE DEHYDRATASE, MITOCHONDRIAL-RELATED"/>
    <property type="match status" value="1"/>
</dbReference>
<comment type="similarity">
    <text evidence="4">Belongs to the serine/threonine dehydratase family.</text>
</comment>
<evidence type="ECO:0000256" key="2">
    <source>
        <dbReference type="ARBA" id="ARBA00004496"/>
    </source>
</evidence>
<evidence type="ECO:0000256" key="4">
    <source>
        <dbReference type="ARBA" id="ARBA00010869"/>
    </source>
</evidence>
<feature type="region of interest" description="Disordered" evidence="11">
    <location>
        <begin position="222"/>
        <end position="242"/>
    </location>
</feature>
<dbReference type="PANTHER" id="PTHR48078:SF2">
    <property type="entry name" value="CATABOLIC L-SERINE_THREONINE DEHYDRATASE"/>
    <property type="match status" value="1"/>
</dbReference>
<dbReference type="GO" id="GO:0030170">
    <property type="term" value="F:pyridoxal phosphate binding"/>
    <property type="evidence" value="ECO:0007669"/>
    <property type="project" value="InterPro"/>
</dbReference>
<accession>A0A6A6FHM1</accession>
<evidence type="ECO:0000256" key="3">
    <source>
        <dbReference type="ARBA" id="ARBA00004742"/>
    </source>
</evidence>
<comment type="subcellular location">
    <subcellularLocation>
        <location evidence="2">Cytoplasm</location>
    </subcellularLocation>
</comment>
<dbReference type="GO" id="GO:0004794">
    <property type="term" value="F:threonine deaminase activity"/>
    <property type="evidence" value="ECO:0007669"/>
    <property type="project" value="TreeGrafter"/>
</dbReference>
<dbReference type="FunFam" id="3.40.50.1100:FF:000040">
    <property type="entry name" value="L-serine dehydratase, putative"/>
    <property type="match status" value="1"/>
</dbReference>
<dbReference type="GO" id="GO:0005737">
    <property type="term" value="C:cytoplasm"/>
    <property type="evidence" value="ECO:0007669"/>
    <property type="project" value="UniProtKB-SubCell"/>
</dbReference>
<evidence type="ECO:0000256" key="7">
    <source>
        <dbReference type="ARBA" id="ARBA00022490"/>
    </source>
</evidence>
<evidence type="ECO:0000313" key="14">
    <source>
        <dbReference type="Proteomes" id="UP000799539"/>
    </source>
</evidence>
<feature type="domain" description="Tryptophan synthase beta chain-like PALP" evidence="12">
    <location>
        <begin position="29"/>
        <end position="361"/>
    </location>
</feature>
<evidence type="ECO:0000256" key="6">
    <source>
        <dbReference type="ARBA" id="ARBA00022432"/>
    </source>
</evidence>
<dbReference type="Proteomes" id="UP000799539">
    <property type="component" value="Unassembled WGS sequence"/>
</dbReference>
<protein>
    <recommendedName>
        <fullName evidence="5">L-serine ammonia-lyase</fullName>
        <ecNumber evidence="5">4.3.1.17</ecNumber>
    </recommendedName>
</protein>
<dbReference type="OrthoDB" id="7773036at2759"/>
<dbReference type="GO" id="GO:0006565">
    <property type="term" value="P:L-serine catabolic process"/>
    <property type="evidence" value="ECO:0007669"/>
    <property type="project" value="TreeGrafter"/>
</dbReference>
<keyword evidence="7" id="KW-0963">Cytoplasm</keyword>
<dbReference type="AlphaFoldDB" id="A0A6A6FHM1"/>
<organism evidence="13 14">
    <name type="scientific">Cercospora zeae-maydis SCOH1-5</name>
    <dbReference type="NCBI Taxonomy" id="717836"/>
    <lineage>
        <taxon>Eukaryota</taxon>
        <taxon>Fungi</taxon>
        <taxon>Dikarya</taxon>
        <taxon>Ascomycota</taxon>
        <taxon>Pezizomycotina</taxon>
        <taxon>Dothideomycetes</taxon>
        <taxon>Dothideomycetidae</taxon>
        <taxon>Mycosphaerellales</taxon>
        <taxon>Mycosphaerellaceae</taxon>
        <taxon>Cercospora</taxon>
    </lineage>
</organism>
<dbReference type="GO" id="GO:0009097">
    <property type="term" value="P:isoleucine biosynthetic process"/>
    <property type="evidence" value="ECO:0007669"/>
    <property type="project" value="TreeGrafter"/>
</dbReference>
<feature type="region of interest" description="Disordered" evidence="11">
    <location>
        <begin position="1"/>
        <end position="27"/>
    </location>
</feature>
<dbReference type="Pfam" id="PF00291">
    <property type="entry name" value="PALP"/>
    <property type="match status" value="1"/>
</dbReference>
<reference evidence="13" key="1">
    <citation type="journal article" date="2020" name="Stud. Mycol.">
        <title>101 Dothideomycetes genomes: a test case for predicting lifestyles and emergence of pathogens.</title>
        <authorList>
            <person name="Haridas S."/>
            <person name="Albert R."/>
            <person name="Binder M."/>
            <person name="Bloem J."/>
            <person name="Labutti K."/>
            <person name="Salamov A."/>
            <person name="Andreopoulos B."/>
            <person name="Baker S."/>
            <person name="Barry K."/>
            <person name="Bills G."/>
            <person name="Bluhm B."/>
            <person name="Cannon C."/>
            <person name="Castanera R."/>
            <person name="Culley D."/>
            <person name="Daum C."/>
            <person name="Ezra D."/>
            <person name="Gonzalez J."/>
            <person name="Henrissat B."/>
            <person name="Kuo A."/>
            <person name="Liang C."/>
            <person name="Lipzen A."/>
            <person name="Lutzoni F."/>
            <person name="Magnuson J."/>
            <person name="Mondo S."/>
            <person name="Nolan M."/>
            <person name="Ohm R."/>
            <person name="Pangilinan J."/>
            <person name="Park H.-J."/>
            <person name="Ramirez L."/>
            <person name="Alfaro M."/>
            <person name="Sun H."/>
            <person name="Tritt A."/>
            <person name="Yoshinaga Y."/>
            <person name="Zwiers L.-H."/>
            <person name="Turgeon B."/>
            <person name="Goodwin S."/>
            <person name="Spatafora J."/>
            <person name="Crous P."/>
            <person name="Grigoriev I."/>
        </authorList>
    </citation>
    <scope>NUCLEOTIDE SEQUENCE</scope>
    <source>
        <strain evidence="13">SCOH1-5</strain>
    </source>
</reference>
<evidence type="ECO:0000256" key="11">
    <source>
        <dbReference type="SAM" id="MobiDB-lite"/>
    </source>
</evidence>